<evidence type="ECO:0000256" key="1">
    <source>
        <dbReference type="ARBA" id="ARBA00022676"/>
    </source>
</evidence>
<evidence type="ECO:0000313" key="4">
    <source>
        <dbReference type="Proteomes" id="UP000695022"/>
    </source>
</evidence>
<comment type="similarity">
    <text evidence="3">Belongs to the glycosyltransferase 11 family.</text>
</comment>
<keyword evidence="4" id="KW-1185">Reference proteome</keyword>
<dbReference type="EC" id="2.4.1.-" evidence="3"/>
<keyword evidence="3" id="KW-0325">Glycoprotein</keyword>
<proteinExistence type="inferred from homology"/>
<keyword evidence="3" id="KW-0812">Transmembrane</keyword>
<dbReference type="InterPro" id="IPR002516">
    <property type="entry name" value="Glyco_trans_11"/>
</dbReference>
<feature type="transmembrane region" description="Helical" evidence="3">
    <location>
        <begin position="74"/>
        <end position="97"/>
    </location>
</feature>
<reference evidence="5" key="1">
    <citation type="submission" date="2025-08" db="UniProtKB">
        <authorList>
            <consortium name="RefSeq"/>
        </authorList>
    </citation>
    <scope>IDENTIFICATION</scope>
</reference>
<evidence type="ECO:0000256" key="2">
    <source>
        <dbReference type="ARBA" id="ARBA00022679"/>
    </source>
</evidence>
<keyword evidence="3" id="KW-1133">Transmembrane helix</keyword>
<keyword evidence="2 3" id="KW-0808">Transferase</keyword>
<evidence type="ECO:0000256" key="3">
    <source>
        <dbReference type="RuleBase" id="RU363129"/>
    </source>
</evidence>
<feature type="transmembrane region" description="Helical" evidence="3">
    <location>
        <begin position="43"/>
        <end position="62"/>
    </location>
</feature>
<evidence type="ECO:0000313" key="5">
    <source>
        <dbReference type="RefSeq" id="XP_014671685.1"/>
    </source>
</evidence>
<protein>
    <recommendedName>
        <fullName evidence="3">L-Fucosyltransferase</fullName>
        <ecNumber evidence="3">2.4.1.-</ecNumber>
    </recommendedName>
</protein>
<keyword evidence="3" id="KW-0735">Signal-anchor</keyword>
<organism evidence="4 5">
    <name type="scientific">Priapulus caudatus</name>
    <name type="common">Priapulid worm</name>
    <dbReference type="NCBI Taxonomy" id="37621"/>
    <lineage>
        <taxon>Eukaryota</taxon>
        <taxon>Metazoa</taxon>
        <taxon>Ecdysozoa</taxon>
        <taxon>Scalidophora</taxon>
        <taxon>Priapulida</taxon>
        <taxon>Priapulimorpha</taxon>
        <taxon>Priapulimorphida</taxon>
        <taxon>Priapulidae</taxon>
        <taxon>Priapulus</taxon>
    </lineage>
</organism>
<keyword evidence="1 3" id="KW-0328">Glycosyltransferase</keyword>
<gene>
    <name evidence="5" type="primary">LOC106812348</name>
</gene>
<dbReference type="GeneID" id="106812348"/>
<sequence>MGGIAHCCAPAGYAQLWRLLTMAKLCWHIHTCLPKKRLHAITTWKTGWALIVMCVLALYYIYQSHMPPEKDVFTIRFFFSGGIGNELFWYASGLAIASRNHMAFHLEKDLKIRKFFNLTEAVFVDGPEYGSRFAQVKERQCCCYNPSLARPRESPVRYEAYLQSWKYFVDYRQVVREQFRPNADLLRRARRVLDDALATLDGGDPAVGGHRTLVGVHVRRGDMLHQENMSLGFQVADARYLRAAIAYFARRHRGCTFVVCSDDMAWTRRQLEGAANVVFVSAGSAILDFIVLTLTNHTVMTTGTFSWWVAYLTGGDAVYYNQSSRPGSELAHQVCTREYYLPNWVPL</sequence>
<dbReference type="PANTHER" id="PTHR11927">
    <property type="entry name" value="GALACTOSIDE 2-L-FUCOSYLTRANSFERASE"/>
    <property type="match status" value="1"/>
</dbReference>
<dbReference type="Pfam" id="PF01531">
    <property type="entry name" value="Glyco_transf_11"/>
    <property type="match status" value="1"/>
</dbReference>
<keyword evidence="3" id="KW-0472">Membrane</keyword>
<dbReference type="Proteomes" id="UP000695022">
    <property type="component" value="Unplaced"/>
</dbReference>
<comment type="subcellular location">
    <subcellularLocation>
        <location evidence="3">Golgi apparatus</location>
        <location evidence="3">Golgi stack membrane</location>
        <topology evidence="3">Single-pass type II membrane protein</topology>
    </subcellularLocation>
</comment>
<accession>A0ABM1EHL4</accession>
<comment type="caution">
    <text evidence="3">Lacks conserved residue(s) required for the propagation of feature annotation.</text>
</comment>
<comment type="pathway">
    <text evidence="3">Protein modification; protein glycosylation.</text>
</comment>
<dbReference type="PANTHER" id="PTHR11927:SF9">
    <property type="entry name" value="L-FUCOSYLTRANSFERASE"/>
    <property type="match status" value="1"/>
</dbReference>
<dbReference type="RefSeq" id="XP_014671685.1">
    <property type="nucleotide sequence ID" value="XM_014816199.1"/>
</dbReference>
<name>A0ABM1EHL4_PRICU</name>
<keyword evidence="3" id="KW-0333">Golgi apparatus</keyword>
<dbReference type="CDD" id="cd11301">
    <property type="entry name" value="Fut1_Fut2_like"/>
    <property type="match status" value="1"/>
</dbReference>